<evidence type="ECO:0000313" key="2">
    <source>
        <dbReference type="Proteomes" id="UP000054560"/>
    </source>
</evidence>
<accession>A0A0L0FMR9</accession>
<sequence>MFSHDDTCLMQYFVETTQAKANASYITCGLATPVTWGQRGCSNFHPSFYVPTPNVEAGDWRVEAGDWRVEAGDWRVEAGDWRVEAGDWRVETVESA</sequence>
<reference evidence="1 2" key="1">
    <citation type="submission" date="2011-02" db="EMBL/GenBank/DDBJ databases">
        <title>The Genome Sequence of Sphaeroforma arctica JP610.</title>
        <authorList>
            <consortium name="The Broad Institute Genome Sequencing Platform"/>
            <person name="Russ C."/>
            <person name="Cuomo C."/>
            <person name="Young S.K."/>
            <person name="Zeng Q."/>
            <person name="Gargeya S."/>
            <person name="Alvarado L."/>
            <person name="Berlin A."/>
            <person name="Chapman S.B."/>
            <person name="Chen Z."/>
            <person name="Freedman E."/>
            <person name="Gellesch M."/>
            <person name="Goldberg J."/>
            <person name="Griggs A."/>
            <person name="Gujja S."/>
            <person name="Heilman E."/>
            <person name="Heiman D."/>
            <person name="Howarth C."/>
            <person name="Mehta T."/>
            <person name="Neiman D."/>
            <person name="Pearson M."/>
            <person name="Roberts A."/>
            <person name="Saif S."/>
            <person name="Shea T."/>
            <person name="Shenoy N."/>
            <person name="Sisk P."/>
            <person name="Stolte C."/>
            <person name="Sykes S."/>
            <person name="White J."/>
            <person name="Yandava C."/>
            <person name="Burger G."/>
            <person name="Gray M.W."/>
            <person name="Holland P.W.H."/>
            <person name="King N."/>
            <person name="Lang F.B.F."/>
            <person name="Roger A.J."/>
            <person name="Ruiz-Trillo I."/>
            <person name="Haas B."/>
            <person name="Nusbaum C."/>
            <person name="Birren B."/>
        </authorList>
    </citation>
    <scope>NUCLEOTIDE SEQUENCE [LARGE SCALE GENOMIC DNA]</scope>
    <source>
        <strain evidence="1 2">JP610</strain>
    </source>
</reference>
<gene>
    <name evidence="1" type="ORF">SARC_09501</name>
</gene>
<dbReference type="GeneID" id="25910005"/>
<dbReference type="eggNOG" id="ENOG502T6J2">
    <property type="taxonomic scope" value="Eukaryota"/>
</dbReference>
<dbReference type="OrthoDB" id="3350660at2759"/>
<dbReference type="AlphaFoldDB" id="A0A0L0FMR9"/>
<dbReference type="EMBL" id="KQ242567">
    <property type="protein sequence ID" value="KNC78055.1"/>
    <property type="molecule type" value="Genomic_DNA"/>
</dbReference>
<dbReference type="Proteomes" id="UP000054560">
    <property type="component" value="Unassembled WGS sequence"/>
</dbReference>
<dbReference type="RefSeq" id="XP_014151957.1">
    <property type="nucleotide sequence ID" value="XM_014296482.1"/>
</dbReference>
<proteinExistence type="predicted"/>
<name>A0A0L0FMR9_9EUKA</name>
<organism evidence="1 2">
    <name type="scientific">Sphaeroforma arctica JP610</name>
    <dbReference type="NCBI Taxonomy" id="667725"/>
    <lineage>
        <taxon>Eukaryota</taxon>
        <taxon>Ichthyosporea</taxon>
        <taxon>Ichthyophonida</taxon>
        <taxon>Sphaeroforma</taxon>
    </lineage>
</organism>
<evidence type="ECO:0000313" key="1">
    <source>
        <dbReference type="EMBL" id="KNC78055.1"/>
    </source>
</evidence>
<protein>
    <submittedName>
        <fullName evidence="1">Uncharacterized protein</fullName>
    </submittedName>
</protein>
<keyword evidence="2" id="KW-1185">Reference proteome</keyword>